<evidence type="ECO:0000256" key="4">
    <source>
        <dbReference type="ARBA" id="ARBA00022519"/>
    </source>
</evidence>
<keyword evidence="2" id="KW-0813">Transport</keyword>
<dbReference type="GO" id="GO:0005886">
    <property type="term" value="C:plasma membrane"/>
    <property type="evidence" value="ECO:0007669"/>
    <property type="project" value="UniProtKB-SubCell"/>
</dbReference>
<protein>
    <submittedName>
        <fullName evidence="10">Unannotated protein</fullName>
    </submittedName>
</protein>
<keyword evidence="3" id="KW-1003">Cell membrane</keyword>
<evidence type="ECO:0000256" key="6">
    <source>
        <dbReference type="ARBA" id="ARBA00022989"/>
    </source>
</evidence>
<feature type="transmembrane region" description="Helical" evidence="8">
    <location>
        <begin position="181"/>
        <end position="202"/>
    </location>
</feature>
<feature type="transmembrane region" description="Helical" evidence="8">
    <location>
        <begin position="142"/>
        <end position="161"/>
    </location>
</feature>
<keyword evidence="5 8" id="KW-0812">Transmembrane</keyword>
<feature type="transmembrane region" description="Helical" evidence="8">
    <location>
        <begin position="21"/>
        <end position="45"/>
    </location>
</feature>
<keyword evidence="7 8" id="KW-0472">Membrane</keyword>
<feature type="transmembrane region" description="Helical" evidence="8">
    <location>
        <begin position="269"/>
        <end position="300"/>
    </location>
</feature>
<dbReference type="EMBL" id="CAEZTM010000052">
    <property type="protein sequence ID" value="CAB4576289.1"/>
    <property type="molecule type" value="Genomic_DNA"/>
</dbReference>
<evidence type="ECO:0000256" key="1">
    <source>
        <dbReference type="ARBA" id="ARBA00004651"/>
    </source>
</evidence>
<dbReference type="CDD" id="cd06579">
    <property type="entry name" value="TM_PBP1_transp_AraH_like"/>
    <property type="match status" value="1"/>
</dbReference>
<dbReference type="GO" id="GO:0022857">
    <property type="term" value="F:transmembrane transporter activity"/>
    <property type="evidence" value="ECO:0007669"/>
    <property type="project" value="InterPro"/>
</dbReference>
<dbReference type="AlphaFoldDB" id="A0A6J6JJI9"/>
<feature type="transmembrane region" description="Helical" evidence="8">
    <location>
        <begin position="51"/>
        <end position="69"/>
    </location>
</feature>
<dbReference type="PANTHER" id="PTHR32196">
    <property type="entry name" value="ABC TRANSPORTER PERMEASE PROTEIN YPHD-RELATED-RELATED"/>
    <property type="match status" value="1"/>
</dbReference>
<evidence type="ECO:0000313" key="10">
    <source>
        <dbReference type="EMBL" id="CAB4636049.1"/>
    </source>
</evidence>
<organism evidence="10">
    <name type="scientific">freshwater metagenome</name>
    <dbReference type="NCBI Taxonomy" id="449393"/>
    <lineage>
        <taxon>unclassified sequences</taxon>
        <taxon>metagenomes</taxon>
        <taxon>ecological metagenomes</taxon>
    </lineage>
</organism>
<evidence type="ECO:0000256" key="2">
    <source>
        <dbReference type="ARBA" id="ARBA00022448"/>
    </source>
</evidence>
<feature type="transmembrane region" description="Helical" evidence="8">
    <location>
        <begin position="103"/>
        <end position="130"/>
    </location>
</feature>
<evidence type="ECO:0000256" key="7">
    <source>
        <dbReference type="ARBA" id="ARBA00023136"/>
    </source>
</evidence>
<dbReference type="EMBL" id="CAEZVY010000011">
    <property type="protein sequence ID" value="CAB4636049.1"/>
    <property type="molecule type" value="Genomic_DNA"/>
</dbReference>
<accession>A0A6J6JJI9</accession>
<dbReference type="PANTHER" id="PTHR32196:SF21">
    <property type="entry name" value="ABC TRANSPORTER PERMEASE PROTEIN YPHD-RELATED"/>
    <property type="match status" value="1"/>
</dbReference>
<proteinExistence type="predicted"/>
<name>A0A6J6JJI9_9ZZZZ</name>
<dbReference type="InterPro" id="IPR001851">
    <property type="entry name" value="ABC_transp_permease"/>
</dbReference>
<keyword evidence="4" id="KW-0997">Cell inner membrane</keyword>
<feature type="transmembrane region" description="Helical" evidence="8">
    <location>
        <begin position="76"/>
        <end position="97"/>
    </location>
</feature>
<dbReference type="Pfam" id="PF02653">
    <property type="entry name" value="BPD_transp_2"/>
    <property type="match status" value="1"/>
</dbReference>
<evidence type="ECO:0000256" key="5">
    <source>
        <dbReference type="ARBA" id="ARBA00022692"/>
    </source>
</evidence>
<evidence type="ECO:0000256" key="3">
    <source>
        <dbReference type="ARBA" id="ARBA00022475"/>
    </source>
</evidence>
<gene>
    <name evidence="9" type="ORF">UFOPK1684_01062</name>
    <name evidence="10" type="ORF">UFOPK2158_00185</name>
</gene>
<keyword evidence="6 8" id="KW-1133">Transmembrane helix</keyword>
<evidence type="ECO:0000313" key="9">
    <source>
        <dbReference type="EMBL" id="CAB4576289.1"/>
    </source>
</evidence>
<sequence length="348" mass="37025">MSYITPMAKRKGMKLWGSPNEVFLVIAILVLSLIIGLSDPVFFSIATPFDLVRSSLIEILFALGLLLVLVSGGIDISFPIVGIFAGYTSVVIMQSYGLDTYSLWIPLVLAAIVGAILGSINALLIAGFGLPTLIATLGTAGMFRGFLLTYVGSAFLSNIPLGLDQFATADLFSLETSQGTLARLHVLIIPVLILAVAIAFLMRRTMFGRTIFAIGGNEESARRMGMNVRWAKAQLYIIVGTLSGIAGVLFISLQRKADPYDLYGTELEIIAAVVLGGASIMGGYGTVTGTILGVLLINLIKDNLILLGVQGSWQRAAIGLMLLIGVASQAISDKRRLKQAVTVSEEKP</sequence>
<evidence type="ECO:0000256" key="8">
    <source>
        <dbReference type="SAM" id="Phobius"/>
    </source>
</evidence>
<feature type="transmembrane region" description="Helical" evidence="8">
    <location>
        <begin position="233"/>
        <end position="253"/>
    </location>
</feature>
<comment type="subcellular location">
    <subcellularLocation>
        <location evidence="1">Cell membrane</location>
        <topology evidence="1">Multi-pass membrane protein</topology>
    </subcellularLocation>
</comment>
<reference evidence="10" key="1">
    <citation type="submission" date="2020-05" db="EMBL/GenBank/DDBJ databases">
        <authorList>
            <person name="Chiriac C."/>
            <person name="Salcher M."/>
            <person name="Ghai R."/>
            <person name="Kavagutti S V."/>
        </authorList>
    </citation>
    <scope>NUCLEOTIDE SEQUENCE</scope>
</reference>